<name>A0A943EJI0_9FIRM</name>
<dbReference type="Gene3D" id="2.40.30.40">
    <property type="entry name" value="Peptidase M42, domain 2"/>
    <property type="match status" value="1"/>
</dbReference>
<dbReference type="GO" id="GO:0006508">
    <property type="term" value="P:proteolysis"/>
    <property type="evidence" value="ECO:0007669"/>
    <property type="project" value="UniProtKB-KW"/>
</dbReference>
<dbReference type="Pfam" id="PF05343">
    <property type="entry name" value="Peptidase_M42"/>
    <property type="match status" value="1"/>
</dbReference>
<accession>A0A943EJI0</accession>
<reference evidence="9" key="1">
    <citation type="submission" date="2021-02" db="EMBL/GenBank/DDBJ databases">
        <title>Infant gut strain persistence is associated with maternal origin, phylogeny, and functional potential including surface adhesion and iron acquisition.</title>
        <authorList>
            <person name="Lou Y.C."/>
        </authorList>
    </citation>
    <scope>NUCLEOTIDE SEQUENCE</scope>
    <source>
        <strain evidence="9">L3_108_000G1_dasL3_108_000G1_metabat.metabat.11</strain>
    </source>
</reference>
<dbReference type="PIRSF" id="PIRSF001123">
    <property type="entry name" value="PepA_GA"/>
    <property type="match status" value="1"/>
</dbReference>
<feature type="binding site" evidence="8">
    <location>
        <position position="316"/>
    </location>
    <ligand>
        <name>Zn(2+)</name>
        <dbReference type="ChEBI" id="CHEBI:29105"/>
        <label>2</label>
    </ligand>
</feature>
<evidence type="ECO:0000313" key="10">
    <source>
        <dbReference type="Proteomes" id="UP000751224"/>
    </source>
</evidence>
<evidence type="ECO:0000256" key="6">
    <source>
        <dbReference type="PIRNR" id="PIRNR001123"/>
    </source>
</evidence>
<comment type="similarity">
    <text evidence="1 6">Belongs to the peptidase M42 family.</text>
</comment>
<evidence type="ECO:0000256" key="5">
    <source>
        <dbReference type="ARBA" id="ARBA00022801"/>
    </source>
</evidence>
<dbReference type="SUPFAM" id="SSF53187">
    <property type="entry name" value="Zn-dependent exopeptidases"/>
    <property type="match status" value="1"/>
</dbReference>
<dbReference type="Proteomes" id="UP000751224">
    <property type="component" value="Unassembled WGS sequence"/>
</dbReference>
<feature type="binding site" evidence="8">
    <location>
        <position position="217"/>
    </location>
    <ligand>
        <name>Zn(2+)</name>
        <dbReference type="ChEBI" id="CHEBI:29105"/>
        <label>2</label>
    </ligand>
</feature>
<keyword evidence="5" id="KW-0378">Hydrolase</keyword>
<organism evidence="9 10">
    <name type="scientific">Thomasclavelia spiroformis</name>
    <dbReference type="NCBI Taxonomy" id="29348"/>
    <lineage>
        <taxon>Bacteria</taxon>
        <taxon>Bacillati</taxon>
        <taxon>Bacillota</taxon>
        <taxon>Erysipelotrichia</taxon>
        <taxon>Erysipelotrichales</taxon>
        <taxon>Coprobacillaceae</taxon>
        <taxon>Thomasclavelia</taxon>
    </lineage>
</organism>
<evidence type="ECO:0000313" key="9">
    <source>
        <dbReference type="EMBL" id="MBS5588943.1"/>
    </source>
</evidence>
<dbReference type="SUPFAM" id="SSF101821">
    <property type="entry name" value="Aminopeptidase/glucanase lid domain"/>
    <property type="match status" value="1"/>
</dbReference>
<feature type="binding site" evidence="8">
    <location>
        <position position="182"/>
    </location>
    <ligand>
        <name>Zn(2+)</name>
        <dbReference type="ChEBI" id="CHEBI:29105"/>
        <label>1</label>
    </ligand>
</feature>
<feature type="binding site" evidence="8">
    <location>
        <position position="65"/>
    </location>
    <ligand>
        <name>Zn(2+)</name>
        <dbReference type="ChEBI" id="CHEBI:29105"/>
        <label>1</label>
    </ligand>
</feature>
<gene>
    <name evidence="9" type="ORF">KHX14_09085</name>
</gene>
<dbReference type="GO" id="GO:0046872">
    <property type="term" value="F:metal ion binding"/>
    <property type="evidence" value="ECO:0007669"/>
    <property type="project" value="UniProtKB-UniRule"/>
</dbReference>
<evidence type="ECO:0000256" key="8">
    <source>
        <dbReference type="PIRSR" id="PIRSR001123-2"/>
    </source>
</evidence>
<comment type="caution">
    <text evidence="9">The sequence shown here is derived from an EMBL/GenBank/DDBJ whole genome shotgun (WGS) entry which is preliminary data.</text>
</comment>
<evidence type="ECO:0000256" key="4">
    <source>
        <dbReference type="ARBA" id="ARBA00022723"/>
    </source>
</evidence>
<protein>
    <submittedName>
        <fullName evidence="9">M42 family metallopeptidase</fullName>
    </submittedName>
</protein>
<dbReference type="AlphaFoldDB" id="A0A943EJI0"/>
<feature type="active site" description="Proton acceptor" evidence="7">
    <location>
        <position position="216"/>
    </location>
</feature>
<evidence type="ECO:0000256" key="1">
    <source>
        <dbReference type="ARBA" id="ARBA00006272"/>
    </source>
</evidence>
<dbReference type="EMBL" id="JAGZCC010000064">
    <property type="protein sequence ID" value="MBS5588943.1"/>
    <property type="molecule type" value="Genomic_DNA"/>
</dbReference>
<comment type="cofactor">
    <cofactor evidence="8">
        <name>a divalent metal cation</name>
        <dbReference type="ChEBI" id="CHEBI:60240"/>
    </cofactor>
    <text evidence="8">Binds 2 divalent metal cations per subunit.</text>
</comment>
<keyword evidence="2" id="KW-0031">Aminopeptidase</keyword>
<dbReference type="PANTHER" id="PTHR32481:SF7">
    <property type="entry name" value="AMINOPEPTIDASE YHFE-RELATED"/>
    <property type="match status" value="1"/>
</dbReference>
<feature type="binding site" evidence="8">
    <location>
        <position position="236"/>
    </location>
    <ligand>
        <name>Zn(2+)</name>
        <dbReference type="ChEBI" id="CHEBI:29105"/>
        <label>1</label>
    </ligand>
</feature>
<dbReference type="InterPro" id="IPR023367">
    <property type="entry name" value="Peptidase_M42_dom2"/>
</dbReference>
<sequence length="339" mass="37319">MEDYVIEFAKKILAIDSPTGYCKDVIEFVNEEVKKLGYQTSMNNKGNLFIHVKGKSDKTIGLCAHVDTLGLMVRSIKENGDLAFTNIGGPIIPTLDGEYCRVITRDKKVYTGTILSDYPAAHVYEKSKTAIRKCENMHIRLDEIVKSKEDVKALGIENGDFIAIDPKTVYTDSGFLKSRFLDDKLSVACLMTVLKELKEKNIVPTNNVIMIISTYEEVGHGSSSIPENISELVAVDMGCIGEDLACSEYDVSICAKDSSGPYDYEIVSKFIELAKSNNLNYAIDIYPFYGSDVSAALRGGNDIKGGLIGPGVHASHGMERSHKMAIDNTIKLILAYLQD</sequence>
<dbReference type="CDD" id="cd05657">
    <property type="entry name" value="M42_glucanase_like"/>
    <property type="match status" value="1"/>
</dbReference>
<dbReference type="PANTHER" id="PTHR32481">
    <property type="entry name" value="AMINOPEPTIDASE"/>
    <property type="match status" value="1"/>
</dbReference>
<dbReference type="GO" id="GO:0004177">
    <property type="term" value="F:aminopeptidase activity"/>
    <property type="evidence" value="ECO:0007669"/>
    <property type="project" value="UniProtKB-UniRule"/>
</dbReference>
<keyword evidence="3" id="KW-0645">Protease</keyword>
<keyword evidence="4 8" id="KW-0479">Metal-binding</keyword>
<proteinExistence type="inferred from homology"/>
<evidence type="ECO:0000256" key="3">
    <source>
        <dbReference type="ARBA" id="ARBA00022670"/>
    </source>
</evidence>
<feature type="binding site" evidence="8">
    <location>
        <position position="182"/>
    </location>
    <ligand>
        <name>Zn(2+)</name>
        <dbReference type="ChEBI" id="CHEBI:29105"/>
        <label>2</label>
    </ligand>
</feature>
<dbReference type="InterPro" id="IPR008007">
    <property type="entry name" value="Peptidase_M42"/>
</dbReference>
<dbReference type="Gene3D" id="3.40.630.10">
    <property type="entry name" value="Zn peptidases"/>
    <property type="match status" value="1"/>
</dbReference>
<evidence type="ECO:0000256" key="7">
    <source>
        <dbReference type="PIRSR" id="PIRSR001123-1"/>
    </source>
</evidence>
<evidence type="ECO:0000256" key="2">
    <source>
        <dbReference type="ARBA" id="ARBA00022438"/>
    </source>
</evidence>
<dbReference type="InterPro" id="IPR051464">
    <property type="entry name" value="Peptidase_M42_aminopept"/>
</dbReference>
<dbReference type="RefSeq" id="WP_303887881.1">
    <property type="nucleotide sequence ID" value="NZ_JAGZCC010000064.1"/>
</dbReference>